<feature type="compositionally biased region" description="Basic and acidic residues" evidence="3">
    <location>
        <begin position="382"/>
        <end position="414"/>
    </location>
</feature>
<dbReference type="InterPro" id="IPR033053">
    <property type="entry name" value="Hir3/CABIN1"/>
</dbReference>
<dbReference type="PANTHER" id="PTHR15502:SF7">
    <property type="entry name" value="CALCINEURIN-BINDING PROTEIN CABIN-1"/>
    <property type="match status" value="1"/>
</dbReference>
<name>A0A7N0ZVX4_KALFE</name>
<organism evidence="4 5">
    <name type="scientific">Kalanchoe fedtschenkoi</name>
    <name type="common">Lavender scallops</name>
    <name type="synonym">South American air plant</name>
    <dbReference type="NCBI Taxonomy" id="63787"/>
    <lineage>
        <taxon>Eukaryota</taxon>
        <taxon>Viridiplantae</taxon>
        <taxon>Streptophyta</taxon>
        <taxon>Embryophyta</taxon>
        <taxon>Tracheophyta</taxon>
        <taxon>Spermatophyta</taxon>
        <taxon>Magnoliopsida</taxon>
        <taxon>eudicotyledons</taxon>
        <taxon>Gunneridae</taxon>
        <taxon>Pentapetalae</taxon>
        <taxon>Saxifragales</taxon>
        <taxon>Crassulaceae</taxon>
        <taxon>Kalanchoe</taxon>
    </lineage>
</organism>
<sequence>MGRNFSQLCPCFHPSATRGAAGGGDGHQQQLPDMLFASPEPLDETLGHSFCYVRSSARFLSPTPCDRFLSPCHSLRFSLPHHDGPSTGLFLECLSLKIVSVITVFDDFAWNCVLVYQDLIMRMRHQITTTVKSFGKAQELLEAVLKDPLLLSSQIDNSGNGHLLQLRFLIFWFLALKNLATVFLEQAGCDHYESALLCYLHAFDIDTKDSVVWNKLGTLTWSMCLLSISRWAFKQGKNCMEKLLEVLIAIGDEMACLSVADMILRRWPSHSRALHVKKTIVESEPIPFAPRGVDKLEPKHKKLTWSALADTILDALLLRNGSSSDALTSTSSKQGDIRLRIDFQSCAEKTNMSSRSMNTPIKQTGEEFLMENGTSDKMMISKEKDSVSQDEQPGERRSSRLERLRTRKPDKEPLDLPSGKDLSKVVTYLEPYIIIHEYSCVIKFITRTSTNYGAFHMGHMLSEEEASRGLLWQEEFAMVEGMSSNDASKLSDSMLEVSYHLYKIIESVALCFSDSTISSFSHTTDLHGPKNTMNGELLQGGSLSTNEVSFWVRFYWLSGQLSIVDGDKGKALEELFKSFSLLAKLEMEDAANFVPVPHCKLFSKLTVDAILHQMNLLKVDQLLKGTIGSLIEQEKYVECVNLLAPLLLSSQTLNLPVSVATKEDDGTPFDELSTLDFLIQACEKAHPLNLKVCLNSHPQKLHILGEAVGMQLSLAFFRPSYDEVESKTLLPSEKEPKEITNEHCFSHLLHEDQVCCFVDAAAAFFKLQHLHSSIPVKTQVDPIVAVHDLLAEYGICCASGYKGEEGLFLKLALKHLLVLDMKLKSSSVTFNNDESQCDKLSPQNLDGSLGVANTKIMKENGVPYRRRSDSSYEDDLAMHKNTTRGDYQSNEHVYCKYSLLKTMCARKTGLTKLRRVLRAIRKHFPKPPEDLLNKNVIDKFLDDPSISEDKLSDEAGSEPYIDVYCNLYYLLAQSEDMSATDKWPGFVEGEEFVEQNAKLYKYDLMSNPLHFESWQRLAHIVQDVVPSYDQRSMFPVKDATWRNYCENSMKHFKNAFEHEQDWSNEFYMGKLSDKLGRTWNSLRSFLFSLHVFSCIVFSEKYVAVVSYLHLITALKLEQYHTKDTVQNIFGSQTSRMPLDMNVEVTEANVEESKCEDSHLLDEAWAILYRDCLSALEWCVEGDLKHFHRTRHMLAKGFYLRGESGDLEKAKEELSFCFKSSRSSFTINMWEIDAAVKKGRHKTLGFTGNKRVLEYILFYFKLLEETKDIPTLDQASMSLKADKRFALSLEDLIPAALGRYVKALISSIRHAMATDPASRSSTESLLEKLFSLFIEQVALWPDICSLPEFKSLEYLHQYIHSLEVNVKLEALETIVEKIRRRCAKVCKHAYAALCQSLIISLALNSDVLWIDLRTEELWSSLFENPTDLKDLETKWSPKLSSIHNIRVQKVPNEDMKTREIDKIEIRDLSIQRKILLWAYTLLHGQFTSIGSVIKYCEENIKLKVKKGSGTPSAPSNSNATPPRAFTTAALSVSGGNSEAECQPKVAPPESTAAASTTALGTPPHHSAPDNNPERNALPHLDESGKSLSTTETTHLGIARRIRRSKHRATRPIQYRLRCIRSCCNIIYSMYIQR</sequence>
<feature type="compositionally biased region" description="Low complexity" evidence="3">
    <location>
        <begin position="1546"/>
        <end position="1562"/>
    </location>
</feature>
<feature type="region of interest" description="Disordered" evidence="3">
    <location>
        <begin position="1530"/>
        <end position="1601"/>
    </location>
</feature>
<dbReference type="GO" id="GO:0006325">
    <property type="term" value="P:chromatin organization"/>
    <property type="evidence" value="ECO:0007669"/>
    <property type="project" value="InterPro"/>
</dbReference>
<dbReference type="GO" id="GO:0005634">
    <property type="term" value="C:nucleus"/>
    <property type="evidence" value="ECO:0007669"/>
    <property type="project" value="UniProtKB-SubCell"/>
</dbReference>
<dbReference type="GO" id="GO:0031491">
    <property type="term" value="F:nucleosome binding"/>
    <property type="evidence" value="ECO:0007669"/>
    <property type="project" value="TreeGrafter"/>
</dbReference>
<evidence type="ECO:0000313" key="5">
    <source>
        <dbReference type="Proteomes" id="UP000594263"/>
    </source>
</evidence>
<dbReference type="Proteomes" id="UP000594263">
    <property type="component" value="Unplaced"/>
</dbReference>
<evidence type="ECO:0000256" key="3">
    <source>
        <dbReference type="SAM" id="MobiDB-lite"/>
    </source>
</evidence>
<proteinExistence type="predicted"/>
<dbReference type="Gramene" id="Kaladp0043s0066.1.v1.1">
    <property type="protein sequence ID" value="Kaladp0043s0066.1.v1.1"/>
    <property type="gene ID" value="Kaladp0043s0066.v1.1"/>
</dbReference>
<keyword evidence="2" id="KW-0539">Nucleus</keyword>
<dbReference type="PANTHER" id="PTHR15502">
    <property type="entry name" value="CALCINEURIN-BINDING PROTEIN CABIN 1-RELATED"/>
    <property type="match status" value="1"/>
</dbReference>
<feature type="region of interest" description="Disordered" evidence="3">
    <location>
        <begin position="382"/>
        <end position="417"/>
    </location>
</feature>
<evidence type="ECO:0000313" key="4">
    <source>
        <dbReference type="EnsemblPlants" id="Kaladp0043s0066.1.v1.1"/>
    </source>
</evidence>
<keyword evidence="5" id="KW-1185">Reference proteome</keyword>
<protein>
    <submittedName>
        <fullName evidence="4">Uncharacterized protein</fullName>
    </submittedName>
</protein>
<evidence type="ECO:0000256" key="2">
    <source>
        <dbReference type="ARBA" id="ARBA00023242"/>
    </source>
</evidence>
<comment type="subcellular location">
    <subcellularLocation>
        <location evidence="1">Nucleus</location>
    </subcellularLocation>
</comment>
<evidence type="ECO:0000256" key="1">
    <source>
        <dbReference type="ARBA" id="ARBA00004123"/>
    </source>
</evidence>
<accession>A0A7N0ZVX4</accession>
<reference evidence="4" key="1">
    <citation type="submission" date="2021-01" db="UniProtKB">
        <authorList>
            <consortium name="EnsemblPlants"/>
        </authorList>
    </citation>
    <scope>IDENTIFICATION</scope>
</reference>
<dbReference type="EnsemblPlants" id="Kaladp0043s0066.1.v1.1">
    <property type="protein sequence ID" value="Kaladp0043s0066.1.v1.1"/>
    <property type="gene ID" value="Kaladp0043s0066.v1.1"/>
</dbReference>